<dbReference type="PANTHER" id="PTHR13318">
    <property type="entry name" value="PARTNER OF PAIRED, ISOFORM B-RELATED"/>
    <property type="match status" value="1"/>
</dbReference>
<dbReference type="AlphaFoldDB" id="A0A392Q0C6"/>
<dbReference type="GO" id="GO:0031146">
    <property type="term" value="P:SCF-dependent proteasomal ubiquitin-dependent protein catabolic process"/>
    <property type="evidence" value="ECO:0007669"/>
    <property type="project" value="TreeGrafter"/>
</dbReference>
<dbReference type="InterPro" id="IPR032675">
    <property type="entry name" value="LRR_dom_sf"/>
</dbReference>
<comment type="caution">
    <text evidence="1">The sequence shown here is derived from an EMBL/GenBank/DDBJ whole genome shotgun (WGS) entry which is preliminary data.</text>
</comment>
<dbReference type="SMART" id="SM00367">
    <property type="entry name" value="LRR_CC"/>
    <property type="match status" value="5"/>
</dbReference>
<dbReference type="Proteomes" id="UP000265520">
    <property type="component" value="Unassembled WGS sequence"/>
</dbReference>
<dbReference type="PANTHER" id="PTHR13318:SF106">
    <property type="entry name" value="F-BOX_LRR-REPEAT PROTEIN 2"/>
    <property type="match status" value="1"/>
</dbReference>
<keyword evidence="2" id="KW-1185">Reference proteome</keyword>
<sequence length="186" mass="21010">ESLLTIAENGLPLRRLVLEDCFGYSSVGHIYLVSKCRFLQYLDLGNADSLNDGNVLELSRFLRDLVSINISKCGCLTKLALFALLRNCPKLNEVRMENTSIGERSVEMFSTLRNTSRNFVVYPHLKSLCLARNIWLGDEDVIMFASVFPNLQLLDLSFINGISEESIGQVLRKCSKIRHLNLAYCS</sequence>
<evidence type="ECO:0000313" key="2">
    <source>
        <dbReference type="Proteomes" id="UP000265520"/>
    </source>
</evidence>
<dbReference type="InterPro" id="IPR006553">
    <property type="entry name" value="Leu-rich_rpt_Cys-con_subtyp"/>
</dbReference>
<evidence type="ECO:0000313" key="1">
    <source>
        <dbReference type="EMBL" id="MCI16685.1"/>
    </source>
</evidence>
<protein>
    <submittedName>
        <fullName evidence="1">F-box/LRR-repeat protein</fullName>
    </submittedName>
</protein>
<organism evidence="1 2">
    <name type="scientific">Trifolium medium</name>
    <dbReference type="NCBI Taxonomy" id="97028"/>
    <lineage>
        <taxon>Eukaryota</taxon>
        <taxon>Viridiplantae</taxon>
        <taxon>Streptophyta</taxon>
        <taxon>Embryophyta</taxon>
        <taxon>Tracheophyta</taxon>
        <taxon>Spermatophyta</taxon>
        <taxon>Magnoliopsida</taxon>
        <taxon>eudicotyledons</taxon>
        <taxon>Gunneridae</taxon>
        <taxon>Pentapetalae</taxon>
        <taxon>rosids</taxon>
        <taxon>fabids</taxon>
        <taxon>Fabales</taxon>
        <taxon>Fabaceae</taxon>
        <taxon>Papilionoideae</taxon>
        <taxon>50 kb inversion clade</taxon>
        <taxon>NPAAA clade</taxon>
        <taxon>Hologalegina</taxon>
        <taxon>IRL clade</taxon>
        <taxon>Trifolieae</taxon>
        <taxon>Trifolium</taxon>
    </lineage>
</organism>
<dbReference type="GO" id="GO:0019005">
    <property type="term" value="C:SCF ubiquitin ligase complex"/>
    <property type="evidence" value="ECO:0007669"/>
    <property type="project" value="TreeGrafter"/>
</dbReference>
<dbReference type="Gene3D" id="3.80.10.10">
    <property type="entry name" value="Ribonuclease Inhibitor"/>
    <property type="match status" value="2"/>
</dbReference>
<feature type="non-terminal residue" evidence="1">
    <location>
        <position position="186"/>
    </location>
</feature>
<dbReference type="EMBL" id="LXQA010101998">
    <property type="protein sequence ID" value="MCI16685.1"/>
    <property type="molecule type" value="Genomic_DNA"/>
</dbReference>
<name>A0A392Q0C6_9FABA</name>
<proteinExistence type="predicted"/>
<accession>A0A392Q0C6</accession>
<dbReference type="SUPFAM" id="SSF52047">
    <property type="entry name" value="RNI-like"/>
    <property type="match status" value="1"/>
</dbReference>
<feature type="non-terminal residue" evidence="1">
    <location>
        <position position="1"/>
    </location>
</feature>
<reference evidence="1 2" key="1">
    <citation type="journal article" date="2018" name="Front. Plant Sci.">
        <title>Red Clover (Trifolium pratense) and Zigzag Clover (T. medium) - A Picture of Genomic Similarities and Differences.</title>
        <authorList>
            <person name="Dluhosova J."/>
            <person name="Istvanek J."/>
            <person name="Nedelnik J."/>
            <person name="Repkova J."/>
        </authorList>
    </citation>
    <scope>NUCLEOTIDE SEQUENCE [LARGE SCALE GENOMIC DNA]</scope>
    <source>
        <strain evidence="2">cv. 10/8</strain>
        <tissue evidence="1">Leaf</tissue>
    </source>
</reference>